<dbReference type="OrthoDB" id="9806702at2"/>
<evidence type="ECO:0000256" key="8">
    <source>
        <dbReference type="ARBA" id="ARBA00022519"/>
    </source>
</evidence>
<dbReference type="GO" id="GO:0030244">
    <property type="term" value="P:cellulose biosynthetic process"/>
    <property type="evidence" value="ECO:0007669"/>
    <property type="project" value="UniProtKB-KW"/>
</dbReference>
<evidence type="ECO:0000256" key="9">
    <source>
        <dbReference type="ARBA" id="ARBA00022636"/>
    </source>
</evidence>
<comment type="pathway">
    <text evidence="3 15">Glycan metabolism; bacterial cellulose biosynthesis.</text>
</comment>
<proteinExistence type="inferred from homology"/>
<evidence type="ECO:0000256" key="5">
    <source>
        <dbReference type="ARBA" id="ARBA00011437"/>
    </source>
</evidence>
<reference evidence="16 17" key="1">
    <citation type="submission" date="2018-04" db="EMBL/GenBank/DDBJ databases">
        <title>Genomic Encyclopedia of Type Strains, Phase IV (KMG-IV): sequencing the most valuable type-strain genomes for metagenomic binning, comparative biology and taxonomic classification.</title>
        <authorList>
            <person name="Goeker M."/>
        </authorList>
    </citation>
    <scope>NUCLEOTIDE SEQUENCE [LARGE SCALE GENOMIC DNA]</scope>
    <source>
        <strain evidence="16 17">DSM 104150</strain>
    </source>
</reference>
<keyword evidence="7 15" id="KW-1003">Cell membrane</keyword>
<dbReference type="GO" id="GO:0005886">
    <property type="term" value="C:plasma membrane"/>
    <property type="evidence" value="ECO:0007669"/>
    <property type="project" value="UniProtKB-SubCell"/>
</dbReference>
<comment type="subcellular location">
    <subcellularLocation>
        <location evidence="2">Cell inner membrane</location>
        <topology evidence="2">Single-pass membrane protein</topology>
    </subcellularLocation>
</comment>
<evidence type="ECO:0000256" key="11">
    <source>
        <dbReference type="ARBA" id="ARBA00022916"/>
    </source>
</evidence>
<comment type="similarity">
    <text evidence="4 15">Belongs to the AcsB/BcsB family.</text>
</comment>
<dbReference type="InterPro" id="IPR003920">
    <property type="entry name" value="Cell_synth_B"/>
</dbReference>
<comment type="subunit">
    <text evidence="5 15">Tightly associated with the cellulose synthase catalytic subunit.</text>
</comment>
<name>A0A318EAH3_9GAMM</name>
<evidence type="ECO:0000256" key="10">
    <source>
        <dbReference type="ARBA" id="ARBA00022692"/>
    </source>
</evidence>
<evidence type="ECO:0000256" key="1">
    <source>
        <dbReference type="ARBA" id="ARBA00002057"/>
    </source>
</evidence>
<organism evidence="16 17">
    <name type="scientific">Sinimarinibacterium flocculans</name>
    <dbReference type="NCBI Taxonomy" id="985250"/>
    <lineage>
        <taxon>Bacteria</taxon>
        <taxon>Pseudomonadati</taxon>
        <taxon>Pseudomonadota</taxon>
        <taxon>Gammaproteobacteria</taxon>
        <taxon>Nevskiales</taxon>
        <taxon>Nevskiaceae</taxon>
        <taxon>Sinimarinibacterium</taxon>
    </lineage>
</organism>
<protein>
    <recommendedName>
        <fullName evidence="6 15">Cyclic di-GMP-binding protein</fullName>
    </recommendedName>
    <alternativeName>
        <fullName evidence="14 15">Cellulose synthase regulatory subunit</fullName>
    </alternativeName>
</protein>
<dbReference type="GO" id="GO:0006011">
    <property type="term" value="P:UDP-alpha-D-glucose metabolic process"/>
    <property type="evidence" value="ECO:0007669"/>
    <property type="project" value="InterPro"/>
</dbReference>
<feature type="chain" id="PRO_5016190146" description="Cyclic di-GMP-binding protein" evidence="15">
    <location>
        <begin position="32"/>
        <end position="751"/>
    </location>
</feature>
<dbReference type="PANTHER" id="PTHR39083">
    <property type="entry name" value="CYCLIC DI-GMP-BINDING PROTEIN"/>
    <property type="match status" value="1"/>
</dbReference>
<feature type="signal peptide" evidence="15">
    <location>
        <begin position="1"/>
        <end position="31"/>
    </location>
</feature>
<dbReference type="EMBL" id="QICN01000003">
    <property type="protein sequence ID" value="PXV69471.1"/>
    <property type="molecule type" value="Genomic_DNA"/>
</dbReference>
<keyword evidence="8 15" id="KW-0997">Cell inner membrane</keyword>
<dbReference type="PANTHER" id="PTHR39083:SF1">
    <property type="entry name" value="CYCLIC DI-GMP-BINDING PROTEIN"/>
    <property type="match status" value="1"/>
</dbReference>
<dbReference type="UniPathway" id="UPA00694"/>
<gene>
    <name evidence="16" type="ORF">C8D93_10344</name>
</gene>
<evidence type="ECO:0000256" key="7">
    <source>
        <dbReference type="ARBA" id="ARBA00022475"/>
    </source>
</evidence>
<evidence type="ECO:0000313" key="16">
    <source>
        <dbReference type="EMBL" id="PXV69471.1"/>
    </source>
</evidence>
<dbReference type="Gene3D" id="2.60.120.260">
    <property type="entry name" value="Galactose-binding domain-like"/>
    <property type="match status" value="2"/>
</dbReference>
<keyword evidence="10 15" id="KW-0812">Transmembrane</keyword>
<evidence type="ECO:0000256" key="6">
    <source>
        <dbReference type="ARBA" id="ARBA00021844"/>
    </source>
</evidence>
<feature type="transmembrane region" description="Helical" evidence="15">
    <location>
        <begin position="720"/>
        <end position="741"/>
    </location>
</feature>
<evidence type="ECO:0000256" key="13">
    <source>
        <dbReference type="ARBA" id="ARBA00023136"/>
    </source>
</evidence>
<evidence type="ECO:0000256" key="15">
    <source>
        <dbReference type="RuleBase" id="RU365021"/>
    </source>
</evidence>
<evidence type="ECO:0000256" key="3">
    <source>
        <dbReference type="ARBA" id="ARBA00005186"/>
    </source>
</evidence>
<keyword evidence="12 15" id="KW-1133">Transmembrane helix</keyword>
<keyword evidence="11 15" id="KW-0135">Cellulose biosynthesis</keyword>
<sequence>MASSVSRAGWCRGLRAASAACGLVLFCGALASEAPEGRPFTEEAPAGPPVRAVSVPFSRLGVRGSAQLRGTDSQLWLPLGIRLDEIVTEARLTLRYTASPSLLPELSHLRVVLNEQVIAALPLPQEQAGTEVTRTLSLDPALFTDYNQLRVDFIGHYTRDCEDPAHTSLWVSVSDRSELDLSIAALPPAPDLALLPAPFFDRRDSRRLELPVLLPAQANAAMLRSAGIVASWFGSLAEYRSARFPVVTDRLPDRHALVFATNDRRPAGLDLPAVDAPTLRYLAHPRDPGIALLVLQGADDEQLEQAALGLVLGQAVMTGSVVEVTGVDTGAPRPLYDAPNWVRTDRPVRLAELVGDPSQLEARGRAPSPIGVNLRLPPDLLTWNRSGVPIDLKYRYSPPTAIDGSLLTASINGQLIRAFPLRPHTAADGSERLLVPLLGEALAQDTNPLLIPAFQLGTDNRLQFQFAFEHDKAGLCQSAFGDPVRASIDGDSTIDLSDFPHYAAMPDISLFANAGYPYTRRADLSESAIVLPAAPQAGEVEAMLFLLGRMGRMTGVPATRFELLLGDAEPPADRDLLLIGNALVQRWSDERRLQLADPARVFLAPAAASTTRENPLRVTPVVPGDRRVAIEAGGRIAALVGFESPLAERRSVVALIANERSGIGAVVDAIEDPGRLGRIRGDLAILRGNDIASYRGEPTYYVGTLTWWKRLWFHMAQYPVLLLLLSIGAGVLLAFVLYAYLRRAAERRLAE</sequence>
<keyword evidence="13 15" id="KW-0472">Membrane</keyword>
<comment type="caution">
    <text evidence="16">The sequence shown here is derived from an EMBL/GenBank/DDBJ whole genome shotgun (WGS) entry which is preliminary data.</text>
</comment>
<dbReference type="AlphaFoldDB" id="A0A318EAH3"/>
<evidence type="ECO:0000256" key="12">
    <source>
        <dbReference type="ARBA" id="ARBA00022989"/>
    </source>
</evidence>
<dbReference type="InterPro" id="IPR018513">
    <property type="entry name" value="Cell_synthase_bac"/>
</dbReference>
<dbReference type="NCBIfam" id="NF008323">
    <property type="entry name" value="PRK11114.1-1"/>
    <property type="match status" value="1"/>
</dbReference>
<evidence type="ECO:0000256" key="4">
    <source>
        <dbReference type="ARBA" id="ARBA00010714"/>
    </source>
</evidence>
<keyword evidence="15" id="KW-0732">Signal</keyword>
<accession>A0A318EAH3</accession>
<dbReference type="Proteomes" id="UP000248330">
    <property type="component" value="Unassembled WGS sequence"/>
</dbReference>
<dbReference type="Pfam" id="PF03170">
    <property type="entry name" value="BcsB"/>
    <property type="match status" value="1"/>
</dbReference>
<evidence type="ECO:0000256" key="14">
    <source>
        <dbReference type="ARBA" id="ARBA00033444"/>
    </source>
</evidence>
<evidence type="ECO:0000313" key="17">
    <source>
        <dbReference type="Proteomes" id="UP000248330"/>
    </source>
</evidence>
<keyword evidence="9 15" id="KW-0973">c-di-GMP</keyword>
<comment type="function">
    <text evidence="1 15">Binds the cellulose synthase activator, bis-(3'-5') cyclic diguanylic acid (c-di-GMP).</text>
</comment>
<evidence type="ECO:0000256" key="2">
    <source>
        <dbReference type="ARBA" id="ARBA00004377"/>
    </source>
</evidence>
<dbReference type="PRINTS" id="PR01440">
    <property type="entry name" value="CELLSNTHASEB"/>
</dbReference>
<keyword evidence="17" id="KW-1185">Reference proteome</keyword>